<feature type="domain" description="Nucleoside transporter/FeoB GTPase Gate" evidence="11">
    <location>
        <begin position="282"/>
        <end position="376"/>
    </location>
</feature>
<evidence type="ECO:0000256" key="6">
    <source>
        <dbReference type="ARBA" id="ARBA00023136"/>
    </source>
</evidence>
<dbReference type="Pfam" id="PF01773">
    <property type="entry name" value="Nucleos_tra2_N"/>
    <property type="match status" value="1"/>
</dbReference>
<dbReference type="GO" id="GO:0005886">
    <property type="term" value="C:plasma membrane"/>
    <property type="evidence" value="ECO:0007669"/>
    <property type="project" value="UniProtKB-SubCell"/>
</dbReference>
<feature type="compositionally biased region" description="Basic and acidic residues" evidence="7">
    <location>
        <begin position="49"/>
        <end position="60"/>
    </location>
</feature>
<dbReference type="EMBL" id="JAAAJB010000179">
    <property type="protein sequence ID" value="KAG0262732.1"/>
    <property type="molecule type" value="Genomic_DNA"/>
</dbReference>
<name>A0A9P6QA88_9FUNG</name>
<feature type="transmembrane region" description="Helical" evidence="8">
    <location>
        <begin position="245"/>
        <end position="268"/>
    </location>
</feature>
<feature type="domain" description="Concentrative nucleoside transporter N-terminal" evidence="9">
    <location>
        <begin position="199"/>
        <end position="271"/>
    </location>
</feature>
<evidence type="ECO:0000256" key="3">
    <source>
        <dbReference type="ARBA" id="ARBA00022475"/>
    </source>
</evidence>
<evidence type="ECO:0000259" key="9">
    <source>
        <dbReference type="Pfam" id="PF01773"/>
    </source>
</evidence>
<feature type="transmembrane region" description="Helical" evidence="8">
    <location>
        <begin position="166"/>
        <end position="183"/>
    </location>
</feature>
<protein>
    <submittedName>
        <fullName evidence="12">Uncharacterized protein</fullName>
    </submittedName>
</protein>
<feature type="transmembrane region" description="Helical" evidence="8">
    <location>
        <begin position="280"/>
        <end position="302"/>
    </location>
</feature>
<dbReference type="Pfam" id="PF07670">
    <property type="entry name" value="Gate"/>
    <property type="match status" value="1"/>
</dbReference>
<dbReference type="PANTHER" id="PTHR10590">
    <property type="entry name" value="SODIUM/NUCLEOSIDE COTRANSPORTER"/>
    <property type="match status" value="1"/>
</dbReference>
<evidence type="ECO:0000256" key="7">
    <source>
        <dbReference type="SAM" id="MobiDB-lite"/>
    </source>
</evidence>
<feature type="transmembrane region" description="Helical" evidence="8">
    <location>
        <begin position="218"/>
        <end position="238"/>
    </location>
</feature>
<dbReference type="OrthoDB" id="6075923at2759"/>
<evidence type="ECO:0000256" key="1">
    <source>
        <dbReference type="ARBA" id="ARBA00004651"/>
    </source>
</evidence>
<comment type="similarity">
    <text evidence="2">Belongs to the concentrative nucleoside transporter (CNT) (TC 2.A.41) family.</text>
</comment>
<evidence type="ECO:0000259" key="10">
    <source>
        <dbReference type="Pfam" id="PF07662"/>
    </source>
</evidence>
<evidence type="ECO:0000256" key="8">
    <source>
        <dbReference type="SAM" id="Phobius"/>
    </source>
</evidence>
<dbReference type="InterPro" id="IPR011657">
    <property type="entry name" value="CNT_C_dom"/>
</dbReference>
<keyword evidence="4 8" id="KW-0812">Transmembrane</keyword>
<dbReference type="GO" id="GO:0005337">
    <property type="term" value="F:nucleoside transmembrane transporter activity"/>
    <property type="evidence" value="ECO:0007669"/>
    <property type="project" value="InterPro"/>
</dbReference>
<proteinExistence type="inferred from homology"/>
<dbReference type="GO" id="GO:0015293">
    <property type="term" value="F:symporter activity"/>
    <property type="evidence" value="ECO:0007669"/>
    <property type="project" value="TreeGrafter"/>
</dbReference>
<feature type="transmembrane region" description="Helical" evidence="8">
    <location>
        <begin position="437"/>
        <end position="459"/>
    </location>
</feature>
<feature type="transmembrane region" description="Helical" evidence="8">
    <location>
        <begin position="466"/>
        <end position="491"/>
    </location>
</feature>
<dbReference type="Pfam" id="PF07662">
    <property type="entry name" value="Nucleos_tra2_C"/>
    <property type="match status" value="1"/>
</dbReference>
<evidence type="ECO:0000313" key="12">
    <source>
        <dbReference type="EMBL" id="KAG0262732.1"/>
    </source>
</evidence>
<dbReference type="Proteomes" id="UP000807716">
    <property type="component" value="Unassembled WGS sequence"/>
</dbReference>
<sequence length="596" mass="63857">MSKTSIHSVPSVHENVDSAAPMGQAQTTPINEKANGGYAGSTHSSLRNRANEKADVHSEEEMTDTEPEEEHRIFGLKKARFTLLLHLVVGILFTAYFVAAMVLHTSGSEVSSSNGPISILIVIYAFTLLYLINCHLPEGFFARPADGTWKAVAKATHAVPDLARKIVGYAIFPIAIILTAVVPGDSEHATRTQRLVSLLGLVFYLLVMFVTSRNRRLIHWPTVATGIGLQYMLGLFVIKTSLGQTIFTYIGTAMASFLAFSSAGINFVVGDAFTKQFGSFATGVLPAIIFFGAVIQIMYYYNIIQTAIGAIGRVVIYFFDVSGVEMAAAIAAPFVGMSESAMLVGPYLEHATNAEIHQVMASGFATISGSVYLGLISFNAEPVHLITCCIMSVPCAIVTSKMRYPEEEVPLTKGKAIKLERPDEEDSFFHALANGSILGMQLCIVISAVLVGFLSLLACANYLLNWIFLFLGAQGVTLERILGWVVFPFAWLMGVPTGELEAASTIIGVKFVLNEFVAFAQAKEMIANGVFSARGKLLMTFACCSFANPSSLGSQISLLGKMAPTRAGDVARVALSALCAGAMSTILSACIAGIVM</sequence>
<reference evidence="12" key="1">
    <citation type="journal article" date="2020" name="Fungal Divers.">
        <title>Resolving the Mortierellaceae phylogeny through synthesis of multi-gene phylogenetics and phylogenomics.</title>
        <authorList>
            <person name="Vandepol N."/>
            <person name="Liber J."/>
            <person name="Desiro A."/>
            <person name="Na H."/>
            <person name="Kennedy M."/>
            <person name="Barry K."/>
            <person name="Grigoriev I.V."/>
            <person name="Miller A.N."/>
            <person name="O'Donnell K."/>
            <person name="Stajich J.E."/>
            <person name="Bonito G."/>
        </authorList>
    </citation>
    <scope>NUCLEOTIDE SEQUENCE</scope>
    <source>
        <strain evidence="12">BC1065</strain>
    </source>
</reference>
<organism evidence="12 13">
    <name type="scientific">Actinomortierella ambigua</name>
    <dbReference type="NCBI Taxonomy" id="1343610"/>
    <lineage>
        <taxon>Eukaryota</taxon>
        <taxon>Fungi</taxon>
        <taxon>Fungi incertae sedis</taxon>
        <taxon>Mucoromycota</taxon>
        <taxon>Mortierellomycotina</taxon>
        <taxon>Mortierellomycetes</taxon>
        <taxon>Mortierellales</taxon>
        <taxon>Mortierellaceae</taxon>
        <taxon>Actinomortierella</taxon>
    </lineage>
</organism>
<keyword evidence="6 8" id="KW-0472">Membrane</keyword>
<feature type="region of interest" description="Disordered" evidence="7">
    <location>
        <begin position="1"/>
        <end position="69"/>
    </location>
</feature>
<evidence type="ECO:0000256" key="2">
    <source>
        <dbReference type="ARBA" id="ARBA00009033"/>
    </source>
</evidence>
<keyword evidence="3" id="KW-1003">Cell membrane</keyword>
<dbReference type="InterPro" id="IPR008276">
    <property type="entry name" value="C_nuclsd_transpt"/>
</dbReference>
<keyword evidence="13" id="KW-1185">Reference proteome</keyword>
<feature type="transmembrane region" description="Helical" evidence="8">
    <location>
        <begin position="115"/>
        <end position="132"/>
    </location>
</feature>
<accession>A0A9P6QA88</accession>
<dbReference type="AlphaFoldDB" id="A0A9P6QA88"/>
<dbReference type="PANTHER" id="PTHR10590:SF4">
    <property type="entry name" value="SOLUTE CARRIER FAMILY 28 MEMBER 3"/>
    <property type="match status" value="1"/>
</dbReference>
<evidence type="ECO:0000313" key="13">
    <source>
        <dbReference type="Proteomes" id="UP000807716"/>
    </source>
</evidence>
<keyword evidence="5 8" id="KW-1133">Transmembrane helix</keyword>
<feature type="transmembrane region" description="Helical" evidence="8">
    <location>
        <begin position="195"/>
        <end position="212"/>
    </location>
</feature>
<gene>
    <name evidence="12" type="ORF">DFQ27_002151</name>
</gene>
<comment type="caution">
    <text evidence="12">The sequence shown here is derived from an EMBL/GenBank/DDBJ whole genome shotgun (WGS) entry which is preliminary data.</text>
</comment>
<feature type="transmembrane region" description="Helical" evidence="8">
    <location>
        <begin position="383"/>
        <end position="402"/>
    </location>
</feature>
<comment type="subcellular location">
    <subcellularLocation>
        <location evidence="1">Cell membrane</location>
        <topology evidence="1">Multi-pass membrane protein</topology>
    </subcellularLocation>
</comment>
<feature type="transmembrane region" description="Helical" evidence="8">
    <location>
        <begin position="314"/>
        <end position="336"/>
    </location>
</feature>
<dbReference type="InterPro" id="IPR002668">
    <property type="entry name" value="CNT_N_dom"/>
</dbReference>
<evidence type="ECO:0000256" key="4">
    <source>
        <dbReference type="ARBA" id="ARBA00022692"/>
    </source>
</evidence>
<evidence type="ECO:0000259" key="11">
    <source>
        <dbReference type="Pfam" id="PF07670"/>
    </source>
</evidence>
<feature type="domain" description="Concentrative nucleoside transporter C-terminal" evidence="10">
    <location>
        <begin position="384"/>
        <end position="593"/>
    </location>
</feature>
<feature type="transmembrane region" description="Helical" evidence="8">
    <location>
        <begin position="356"/>
        <end position="376"/>
    </location>
</feature>
<feature type="transmembrane region" description="Helical" evidence="8">
    <location>
        <begin position="573"/>
        <end position="595"/>
    </location>
</feature>
<dbReference type="InterPro" id="IPR011642">
    <property type="entry name" value="Gate_dom"/>
</dbReference>
<evidence type="ECO:0000256" key="5">
    <source>
        <dbReference type="ARBA" id="ARBA00022989"/>
    </source>
</evidence>
<feature type="transmembrane region" description="Helical" evidence="8">
    <location>
        <begin position="83"/>
        <end position="103"/>
    </location>
</feature>